<reference evidence="1 2" key="1">
    <citation type="submission" date="2020-03" db="EMBL/GenBank/DDBJ databases">
        <title>Genomic Encyclopedia of Type Strains, Phase IV (KMG-IV): sequencing the most valuable type-strain genomes for metagenomic binning, comparative biology and taxonomic classification.</title>
        <authorList>
            <person name="Goeker M."/>
        </authorList>
    </citation>
    <scope>NUCLEOTIDE SEQUENCE [LARGE SCALE GENOMIC DNA]</scope>
    <source>
        <strain evidence="1 2">DSM 103870</strain>
    </source>
</reference>
<evidence type="ECO:0008006" key="3">
    <source>
        <dbReference type="Google" id="ProtNLM"/>
    </source>
</evidence>
<sequence>MRHSLPWRRFLKTFLLALVLVGAALAGFVATVDPYGIRVRAGDAPRPVVDINQRYMYPQIARSRRYDAAIFGTSSLRLLDPEELDRLFGTPEKPVHFANLAMNAATPWEQMQLARLFVKVEPAPRVLVFGLDRGWCDADADAPERRLTFRAFPVRFYDDDPWNDWRDAFSLNTLEIAGRLVSHRLGLRGVNLRDDGYGVFVPPDAAYDLERARTHIWHENLAAGLPAAVVPVEPPAVPTAADRAAWRFPAGQWLDGLLAALPADTQTFLVFPPAHVAAQPRPGSLAEAMEQACKRHFAELGARHNATVLDFRRPSAVTREDANFWDPLHYRLPFASRIGEALANPQPSDDFYVVMHRRAPSLPSSGQ</sequence>
<protein>
    <recommendedName>
        <fullName evidence="3">SGNH/GDSL hydrolase family protein</fullName>
    </recommendedName>
</protein>
<name>A0ABX0UY87_9HYPH</name>
<gene>
    <name evidence="1" type="ORF">FHS82_000373</name>
</gene>
<comment type="caution">
    <text evidence="1">The sequence shown here is derived from an EMBL/GenBank/DDBJ whole genome shotgun (WGS) entry which is preliminary data.</text>
</comment>
<dbReference type="EMBL" id="JAASQI010000001">
    <property type="protein sequence ID" value="NIJ56560.1"/>
    <property type="molecule type" value="Genomic_DNA"/>
</dbReference>
<dbReference type="RefSeq" id="WP_208394033.1">
    <property type="nucleotide sequence ID" value="NZ_JAASQI010000001.1"/>
</dbReference>
<evidence type="ECO:0000313" key="2">
    <source>
        <dbReference type="Proteomes" id="UP001429580"/>
    </source>
</evidence>
<accession>A0ABX0UY87</accession>
<proteinExistence type="predicted"/>
<keyword evidence="2" id="KW-1185">Reference proteome</keyword>
<organism evidence="1 2">
    <name type="scientific">Pseudochelatococcus lubricantis</name>
    <dbReference type="NCBI Taxonomy" id="1538102"/>
    <lineage>
        <taxon>Bacteria</taxon>
        <taxon>Pseudomonadati</taxon>
        <taxon>Pseudomonadota</taxon>
        <taxon>Alphaproteobacteria</taxon>
        <taxon>Hyphomicrobiales</taxon>
        <taxon>Chelatococcaceae</taxon>
        <taxon>Pseudochelatococcus</taxon>
    </lineage>
</organism>
<dbReference type="Proteomes" id="UP001429580">
    <property type="component" value="Unassembled WGS sequence"/>
</dbReference>
<evidence type="ECO:0000313" key="1">
    <source>
        <dbReference type="EMBL" id="NIJ56560.1"/>
    </source>
</evidence>